<comment type="caution">
    <text evidence="4">The sequence shown here is derived from an EMBL/GenBank/DDBJ whole genome shotgun (WGS) entry which is preliminary data.</text>
</comment>
<sequence length="312" mass="34694">MPCRVVLASEVAQPFRVSIMSDVEDRSVRPKLVGLLANDDPAAGTYAKWAGKSCNESGLDFELRQVPRDDLEKAIKSANEDTAVSGILVYYPVFGDDRDKHLADLVDPRKDVEGLCRLYYKKMHNNERHMDEDQEKKPIIPCTPLAVLKILDHVGVFDNSLRYGDRLRGKTITVVNRSEVVGRPLAALLANDGATVYSVDINDIQLFHREAGSAINSYKSELIDLKLEDIVPKSDVVITGVPSPNYKMPTSLLKEGVIAVNFSTAKNFEESVKERASVYVPSVGKVTVTMLQRNLLRLHDYYNETPSEASQA</sequence>
<keyword evidence="5" id="KW-1185">Reference proteome</keyword>
<dbReference type="Pfam" id="PF02882">
    <property type="entry name" value="THF_DHG_CYH_C"/>
    <property type="match status" value="1"/>
</dbReference>
<reference evidence="4" key="1">
    <citation type="submission" date="2022-07" db="EMBL/GenBank/DDBJ databases">
        <title>Phylogenomic reconstructions and comparative analyses of Kickxellomycotina fungi.</title>
        <authorList>
            <person name="Reynolds N.K."/>
            <person name="Stajich J.E."/>
            <person name="Barry K."/>
            <person name="Grigoriev I.V."/>
            <person name="Crous P."/>
            <person name="Smith M.E."/>
        </authorList>
    </citation>
    <scope>NUCLEOTIDE SEQUENCE</scope>
    <source>
        <strain evidence="4">NBRC 100468</strain>
    </source>
</reference>
<dbReference type="Pfam" id="PF00763">
    <property type="entry name" value="THF_DHG_CYH"/>
    <property type="match status" value="1"/>
</dbReference>
<dbReference type="Gene3D" id="3.40.50.720">
    <property type="entry name" value="NAD(P)-binding Rossmann-like Domain"/>
    <property type="match status" value="1"/>
</dbReference>
<dbReference type="PANTHER" id="PTHR48099:SF3">
    <property type="entry name" value="METHYLENETETRAHYDROFOLATE DEHYDROGENASE [NAD(+)]"/>
    <property type="match status" value="1"/>
</dbReference>
<dbReference type="PANTHER" id="PTHR48099">
    <property type="entry name" value="C-1-TETRAHYDROFOLATE SYNTHASE, CYTOPLASMIC-RELATED"/>
    <property type="match status" value="1"/>
</dbReference>
<protein>
    <submittedName>
        <fullName evidence="4">Methylenetetrahydrofolate dehydrogenase [NAD(+)]</fullName>
        <ecNumber evidence="4">1.5.1.15</ecNumber>
    </submittedName>
</protein>
<accession>A0A9W8DSN1</accession>
<dbReference type="Proteomes" id="UP001150538">
    <property type="component" value="Unassembled WGS sequence"/>
</dbReference>
<dbReference type="EC" id="1.5.1.15" evidence="4"/>
<dbReference type="GO" id="GO:0006730">
    <property type="term" value="P:one-carbon metabolic process"/>
    <property type="evidence" value="ECO:0007669"/>
    <property type="project" value="UniProtKB-KW"/>
</dbReference>
<organism evidence="4 5">
    <name type="scientific">Mycoemilia scoparia</name>
    <dbReference type="NCBI Taxonomy" id="417184"/>
    <lineage>
        <taxon>Eukaryota</taxon>
        <taxon>Fungi</taxon>
        <taxon>Fungi incertae sedis</taxon>
        <taxon>Zoopagomycota</taxon>
        <taxon>Kickxellomycotina</taxon>
        <taxon>Kickxellomycetes</taxon>
        <taxon>Kickxellales</taxon>
        <taxon>Kickxellaceae</taxon>
        <taxon>Mycoemilia</taxon>
    </lineage>
</organism>
<dbReference type="InterPro" id="IPR046346">
    <property type="entry name" value="Aminoacid_DH-like_N_sf"/>
</dbReference>
<dbReference type="GO" id="GO:0009113">
    <property type="term" value="P:purine nucleobase biosynthetic process"/>
    <property type="evidence" value="ECO:0007669"/>
    <property type="project" value="TreeGrafter"/>
</dbReference>
<dbReference type="GO" id="GO:0004488">
    <property type="term" value="F:methylenetetrahydrofolate dehydrogenase (NADP+) activity"/>
    <property type="evidence" value="ECO:0007669"/>
    <property type="project" value="InterPro"/>
</dbReference>
<dbReference type="InterPro" id="IPR020630">
    <property type="entry name" value="THF_DH/CycHdrlase_cat_dom"/>
</dbReference>
<dbReference type="Gene3D" id="3.40.50.10860">
    <property type="entry name" value="Leucine Dehydrogenase, chain A, domain 1"/>
    <property type="match status" value="1"/>
</dbReference>
<gene>
    <name evidence="4" type="primary">mtd1</name>
    <name evidence="4" type="ORF">H4219_000838</name>
</gene>
<feature type="domain" description="Tetrahydrofolate dehydrogenase/cyclohydrolase catalytic" evidence="2">
    <location>
        <begin position="9"/>
        <end position="113"/>
    </location>
</feature>
<evidence type="ECO:0000313" key="4">
    <source>
        <dbReference type="EMBL" id="KAJ1921239.1"/>
    </source>
</evidence>
<evidence type="ECO:0000313" key="5">
    <source>
        <dbReference type="Proteomes" id="UP001150538"/>
    </source>
</evidence>
<dbReference type="SUPFAM" id="SSF53223">
    <property type="entry name" value="Aminoacid dehydrogenase-like, N-terminal domain"/>
    <property type="match status" value="1"/>
</dbReference>
<evidence type="ECO:0000256" key="1">
    <source>
        <dbReference type="ARBA" id="ARBA00022563"/>
    </source>
</evidence>
<dbReference type="AlphaFoldDB" id="A0A9W8DSN1"/>
<dbReference type="SUPFAM" id="SSF51735">
    <property type="entry name" value="NAD(P)-binding Rossmann-fold domains"/>
    <property type="match status" value="1"/>
</dbReference>
<dbReference type="PRINTS" id="PR00085">
    <property type="entry name" value="THFDHDRGNASE"/>
</dbReference>
<dbReference type="GO" id="GO:0005829">
    <property type="term" value="C:cytosol"/>
    <property type="evidence" value="ECO:0007669"/>
    <property type="project" value="TreeGrafter"/>
</dbReference>
<name>A0A9W8DSN1_9FUNG</name>
<dbReference type="InterPro" id="IPR036291">
    <property type="entry name" value="NAD(P)-bd_dom_sf"/>
</dbReference>
<proteinExistence type="predicted"/>
<evidence type="ECO:0000259" key="2">
    <source>
        <dbReference type="Pfam" id="PF00763"/>
    </source>
</evidence>
<dbReference type="InterPro" id="IPR000672">
    <property type="entry name" value="THF_DH/CycHdrlase"/>
</dbReference>
<dbReference type="GO" id="GO:0004487">
    <property type="term" value="F:methylenetetrahydrofolate dehydrogenase (NAD+) activity"/>
    <property type="evidence" value="ECO:0007669"/>
    <property type="project" value="UniProtKB-EC"/>
</dbReference>
<dbReference type="InterPro" id="IPR020631">
    <property type="entry name" value="THF_DH/CycHdrlase_NAD-bd_dom"/>
</dbReference>
<dbReference type="EMBL" id="JANBPU010000006">
    <property type="protein sequence ID" value="KAJ1921239.1"/>
    <property type="molecule type" value="Genomic_DNA"/>
</dbReference>
<evidence type="ECO:0000259" key="3">
    <source>
        <dbReference type="Pfam" id="PF02882"/>
    </source>
</evidence>
<keyword evidence="4" id="KW-0560">Oxidoreductase</keyword>
<keyword evidence="1" id="KW-0554">One-carbon metabolism</keyword>
<dbReference type="OrthoDB" id="41403at2759"/>
<feature type="domain" description="Tetrahydrofolate dehydrogenase/cyclohydrolase NAD(P)-binding" evidence="3">
    <location>
        <begin position="141"/>
        <end position="299"/>
    </location>
</feature>